<comment type="caution">
    <text evidence="1">The sequence shown here is derived from an EMBL/GenBank/DDBJ whole genome shotgun (WGS) entry which is preliminary data.</text>
</comment>
<name>A0ABW1PJD8_9FLAO</name>
<protein>
    <submittedName>
        <fullName evidence="1">RteC domain-containing protein</fullName>
    </submittedName>
</protein>
<reference evidence="2" key="1">
    <citation type="journal article" date="2019" name="Int. J. Syst. Evol. Microbiol.">
        <title>The Global Catalogue of Microorganisms (GCM) 10K type strain sequencing project: providing services to taxonomists for standard genome sequencing and annotation.</title>
        <authorList>
            <consortium name="The Broad Institute Genomics Platform"/>
            <consortium name="The Broad Institute Genome Sequencing Center for Infectious Disease"/>
            <person name="Wu L."/>
            <person name="Ma J."/>
        </authorList>
    </citation>
    <scope>NUCLEOTIDE SEQUENCE [LARGE SCALE GENOMIC DNA]</scope>
    <source>
        <strain evidence="2">CCUG 49679</strain>
    </source>
</reference>
<accession>A0ABW1PJD8</accession>
<proteinExistence type="predicted"/>
<dbReference type="InterPro" id="IPR018534">
    <property type="entry name" value="Tet_reg_excision_RteC"/>
</dbReference>
<dbReference type="EMBL" id="JBHSQB010000004">
    <property type="protein sequence ID" value="MFC6095679.1"/>
    <property type="molecule type" value="Genomic_DNA"/>
</dbReference>
<evidence type="ECO:0000313" key="1">
    <source>
        <dbReference type="EMBL" id="MFC6095679.1"/>
    </source>
</evidence>
<gene>
    <name evidence="1" type="ORF">ACFPVY_03390</name>
</gene>
<evidence type="ECO:0000313" key="2">
    <source>
        <dbReference type="Proteomes" id="UP001596287"/>
    </source>
</evidence>
<sequence>MENFVKNLVSELEQKLKDDANLHVNFLKYAESAVLHSIHQLEKLKSFALRYKFVDKASEIAFFKIHKPALSSYLIYYSALYNLEINVPLGGLKCVKKFYIAELDKLHHFFADNSAFYRYYRAESCYNDELYFLRGKHENVATFDSFYFQADLRFCTSHDFKVALILANAKLKTYIEQKLSSLDAVKKSDVDGMGQQTLKWTGSKVGLIELIYALHTEGVLNYGRCELKQTVAYFEKIFDVEVGQFHRTFYEICSRKTERSKFLNSLKDNLLKRIDEADGM</sequence>
<dbReference type="Pfam" id="PF09357">
    <property type="entry name" value="RteC"/>
    <property type="match status" value="1"/>
</dbReference>
<dbReference type="RefSeq" id="WP_379790335.1">
    <property type="nucleotide sequence ID" value="NZ_JBHSQB010000004.1"/>
</dbReference>
<organism evidence="1 2">
    <name type="scientific">Flavobacterium qiangtangense</name>
    <dbReference type="NCBI Taxonomy" id="1442595"/>
    <lineage>
        <taxon>Bacteria</taxon>
        <taxon>Pseudomonadati</taxon>
        <taxon>Bacteroidota</taxon>
        <taxon>Flavobacteriia</taxon>
        <taxon>Flavobacteriales</taxon>
        <taxon>Flavobacteriaceae</taxon>
        <taxon>Flavobacterium</taxon>
    </lineage>
</organism>
<dbReference type="Proteomes" id="UP001596287">
    <property type="component" value="Unassembled WGS sequence"/>
</dbReference>
<keyword evidence="2" id="KW-1185">Reference proteome</keyword>